<evidence type="ECO:0000256" key="25">
    <source>
        <dbReference type="ARBA" id="ARBA00022842"/>
    </source>
</evidence>
<dbReference type="EC" id="2.7.11.1" evidence="11"/>
<keyword evidence="26" id="KW-0832">Ubl conjugation</keyword>
<dbReference type="CDD" id="cd05040">
    <property type="entry name" value="PTKc_Ack_like"/>
    <property type="match status" value="1"/>
</dbReference>
<dbReference type="AlphaFoldDB" id="D6X047"/>
<evidence type="ECO:0000256" key="35">
    <source>
        <dbReference type="ARBA" id="ARBA00060742"/>
    </source>
</evidence>
<evidence type="ECO:0000256" key="17">
    <source>
        <dbReference type="ARBA" id="ARBA00022553"/>
    </source>
</evidence>
<dbReference type="FunCoup" id="D6X047">
    <property type="interactions" value="38"/>
</dbReference>
<keyword evidence="45" id="KW-1185">Reference proteome</keyword>
<feature type="domain" description="SH3" evidence="41">
    <location>
        <begin position="373"/>
        <end position="433"/>
    </location>
</feature>
<evidence type="ECO:0000256" key="30">
    <source>
        <dbReference type="ARBA" id="ARBA00023176"/>
    </source>
</evidence>
<organism evidence="44 45">
    <name type="scientific">Tribolium castaneum</name>
    <name type="common">Red flour beetle</name>
    <dbReference type="NCBI Taxonomy" id="7070"/>
    <lineage>
        <taxon>Eukaryota</taxon>
        <taxon>Metazoa</taxon>
        <taxon>Ecdysozoa</taxon>
        <taxon>Arthropoda</taxon>
        <taxon>Hexapoda</taxon>
        <taxon>Insecta</taxon>
        <taxon>Pterygota</taxon>
        <taxon>Neoptera</taxon>
        <taxon>Endopterygota</taxon>
        <taxon>Coleoptera</taxon>
        <taxon>Polyphaga</taxon>
        <taxon>Cucujiformia</taxon>
        <taxon>Tenebrionidae</taxon>
        <taxon>Tenebrionidae incertae sedis</taxon>
        <taxon>Tribolium</taxon>
    </lineage>
</organism>
<sequence>MAEDGIDLIREILVDVELSQFLLPIRDDLQITRLEHFDYVKAEDLENIGLSKPGARRLLEAVKKKRAQIRKRNLINKLIPVVANKTATLKKTDDSVTLADFTSCLIPESNITLSIKLGDGSFGVVRRGEWTSPNGRVLPVAVKILKADALSQPGVFEDFIKEVQAMHVLSHPNLIRLYGVVLSQPMMMVTELANLGSLLDYLRKQCQQTPVPMLCEYATQVATGMAYLESKRFLHRDLACRNVLLASADKIKIGDFGLMRALPQEEDCYVMTEHKKVPFPWCAPESLRSRQFSHASDTWMFGVTVWEMFTFGEDPWMGLIGSEILRKIDKEGERLHQPEACPPAVYSILLQCWLKNPTERPTFAALKEFFRKNKTPVMKAVGGQDEPNKLKIEEGDEIAIIDGSAELYWWKGQNQRTFEIGLFARCLVDPMRPKQPEDISKPLQNSFIHTGHGSAFGESWGSPSYIDDMYLRNPMEPPDVLGLHREAKPSPQLCDRTKSIKNTNSLKQKPSDKQFNYRKLTNESSIKMKPQRPPQPKLEKNREGVLIDLSPEMGLSKQSNVGSADSRSVSILDEPIDVMQEYEYPPSNAPPPYQQPPSYYNTKMLEQLTDDPFDTSRVYSPEPRQPYSEIPTTYSNNFNSNNEIKQNGYIKGDIANRGLNYGSDIQVVTSKGVLTTPKEVATPVPSTNDVSLMNLNQVPSTNDTKFVQELEKYLLSKPEVPVLQPPPQSTKKPDPVLPKVQNGTYSNLDTYSKGSKYDTTNVFNRIWHENMVKENGNVKQCKNFDIPPTSTSQNFYHHYDPVSDFDRLSVSGVNFYDNCHAAADNLYNNTSFLGQPSSSLSSFSSCNTQTAVYGSYNSIRQYSEVTDAVYSEIAENSYSQVPEESLKPHRPAPPSPMVQSMQQIQRKIQQGQLSADAERLMTSEYRNNKISQVRECVPDISTSDCLQALQLCGWEVAATVKHVKIDKLLKLGLASRERCEAALQRTNWNVELAASAILDS</sequence>
<dbReference type="GO" id="GO:0030659">
    <property type="term" value="C:cytoplasmic vesicle membrane"/>
    <property type="evidence" value="ECO:0007669"/>
    <property type="project" value="UniProtKB-SubCell"/>
</dbReference>
<dbReference type="InterPro" id="IPR017441">
    <property type="entry name" value="Protein_kinase_ATP_BS"/>
</dbReference>
<dbReference type="GO" id="GO:0004715">
    <property type="term" value="F:non-membrane spanning protein tyrosine kinase activity"/>
    <property type="evidence" value="ECO:0007669"/>
    <property type="project" value="UniProtKB-EC"/>
</dbReference>
<keyword evidence="17" id="KW-0597">Phosphoprotein</keyword>
<evidence type="ECO:0000256" key="27">
    <source>
        <dbReference type="ARBA" id="ARBA00022949"/>
    </source>
</evidence>
<keyword evidence="24 39" id="KW-0067">ATP-binding</keyword>
<dbReference type="CDD" id="cd14328">
    <property type="entry name" value="UBA_TNK1"/>
    <property type="match status" value="1"/>
</dbReference>
<keyword evidence="21 39" id="KW-0547">Nucleotide-binding</keyword>
<dbReference type="Gene3D" id="3.30.200.20">
    <property type="entry name" value="Phosphorylase Kinase, domain 1"/>
    <property type="match status" value="1"/>
</dbReference>
<dbReference type="GO" id="GO:0004674">
    <property type="term" value="F:protein serine/threonine kinase activity"/>
    <property type="evidence" value="ECO:0007669"/>
    <property type="project" value="UniProtKB-KW"/>
</dbReference>
<keyword evidence="19" id="KW-0808">Transferase</keyword>
<dbReference type="eggNOG" id="KOG0199">
    <property type="taxonomic scope" value="Eukaryota"/>
</dbReference>
<evidence type="ECO:0000256" key="15">
    <source>
        <dbReference type="ARBA" id="ARBA00022490"/>
    </source>
</evidence>
<dbReference type="GO" id="GO:0005912">
    <property type="term" value="C:adherens junction"/>
    <property type="evidence" value="ECO:0007669"/>
    <property type="project" value="UniProtKB-SubCell"/>
</dbReference>
<keyword evidence="20" id="KW-0479">Metal-binding</keyword>
<dbReference type="PROSITE" id="PS00107">
    <property type="entry name" value="PROTEIN_KINASE_ATP"/>
    <property type="match status" value="1"/>
</dbReference>
<keyword evidence="22" id="KW-0967">Endosome</keyword>
<dbReference type="InterPro" id="IPR001452">
    <property type="entry name" value="SH3_domain"/>
</dbReference>
<dbReference type="GO" id="GO:0005905">
    <property type="term" value="C:clathrin-coated pit"/>
    <property type="evidence" value="ECO:0007669"/>
    <property type="project" value="UniProtKB-SubCell"/>
</dbReference>
<evidence type="ECO:0000256" key="28">
    <source>
        <dbReference type="ARBA" id="ARBA00023136"/>
    </source>
</evidence>
<dbReference type="FunFam" id="3.30.200.20:FF:000107">
    <property type="entry name" value="Putative activated CDC42 kinase 1"/>
    <property type="match status" value="1"/>
</dbReference>
<protein>
    <recommendedName>
        <fullName evidence="36">Activated CDC42 kinase 1</fullName>
        <ecNumber evidence="10">2.7.10.2</ecNumber>
        <ecNumber evidence="11">2.7.11.1</ecNumber>
    </recommendedName>
    <alternativeName>
        <fullName evidence="37">Tyrosine kinase non-receptor protein 2</fullName>
    </alternativeName>
</protein>
<dbReference type="EC" id="2.7.10.2" evidence="10"/>
<dbReference type="PROSITE" id="PS00109">
    <property type="entry name" value="PROTEIN_KINASE_TYR"/>
    <property type="match status" value="1"/>
</dbReference>
<accession>D6X047</accession>
<evidence type="ECO:0000256" key="6">
    <source>
        <dbReference type="ARBA" id="ARBA00004236"/>
    </source>
</evidence>
<evidence type="ECO:0000256" key="18">
    <source>
        <dbReference type="ARBA" id="ARBA00022583"/>
    </source>
</evidence>
<evidence type="ECO:0000256" key="32">
    <source>
        <dbReference type="ARBA" id="ARBA00023329"/>
    </source>
</evidence>
<evidence type="ECO:0000256" key="22">
    <source>
        <dbReference type="ARBA" id="ARBA00022753"/>
    </source>
</evidence>
<evidence type="ECO:0000256" key="20">
    <source>
        <dbReference type="ARBA" id="ARBA00022723"/>
    </source>
</evidence>
<keyword evidence="13" id="KW-1003">Cell membrane</keyword>
<dbReference type="Proteomes" id="UP000007266">
    <property type="component" value="Linkage group 9"/>
</dbReference>
<evidence type="ECO:0000256" key="36">
    <source>
        <dbReference type="ARBA" id="ARBA00072244"/>
    </source>
</evidence>
<keyword evidence="29" id="KW-0829">Tyrosine-protein kinase</keyword>
<evidence type="ECO:0000256" key="16">
    <source>
        <dbReference type="ARBA" id="ARBA00022527"/>
    </source>
</evidence>
<dbReference type="Pfam" id="PF22931">
    <property type="entry name" value="SAM_TNK"/>
    <property type="match status" value="1"/>
</dbReference>
<dbReference type="SUPFAM" id="SSF50044">
    <property type="entry name" value="SH3-domain"/>
    <property type="match status" value="1"/>
</dbReference>
<evidence type="ECO:0000256" key="33">
    <source>
        <dbReference type="ARBA" id="ARBA00047899"/>
    </source>
</evidence>
<keyword evidence="16" id="KW-0723">Serine/threonine-protein kinase</keyword>
<dbReference type="PROSITE" id="PS50011">
    <property type="entry name" value="PROTEIN_KINASE_DOM"/>
    <property type="match status" value="1"/>
</dbReference>
<evidence type="ECO:0000256" key="10">
    <source>
        <dbReference type="ARBA" id="ARBA00011903"/>
    </source>
</evidence>
<dbReference type="InterPro" id="IPR001245">
    <property type="entry name" value="Ser-Thr/Tyr_kinase_cat_dom"/>
</dbReference>
<dbReference type="KEGG" id="tca:656701"/>
<evidence type="ECO:0000256" key="7">
    <source>
        <dbReference type="ARBA" id="ARBA00004514"/>
    </source>
</evidence>
<dbReference type="InterPro" id="IPR049587">
    <property type="entry name" value="TNK-like_SAM"/>
</dbReference>
<evidence type="ECO:0000256" key="2">
    <source>
        <dbReference type="ARBA" id="ARBA00004123"/>
    </source>
</evidence>
<evidence type="ECO:0000256" key="29">
    <source>
        <dbReference type="ARBA" id="ARBA00023137"/>
    </source>
</evidence>
<reference evidence="44 45" key="1">
    <citation type="journal article" date="2008" name="Nature">
        <title>The genome of the model beetle and pest Tribolium castaneum.</title>
        <authorList>
            <consortium name="Tribolium Genome Sequencing Consortium"/>
            <person name="Richards S."/>
            <person name="Gibbs R.A."/>
            <person name="Weinstock G.M."/>
            <person name="Brown S.J."/>
            <person name="Denell R."/>
            <person name="Beeman R.W."/>
            <person name="Gibbs R."/>
            <person name="Beeman R.W."/>
            <person name="Brown S.J."/>
            <person name="Bucher G."/>
            <person name="Friedrich M."/>
            <person name="Grimmelikhuijzen C.J."/>
            <person name="Klingler M."/>
            <person name="Lorenzen M."/>
            <person name="Richards S."/>
            <person name="Roth S."/>
            <person name="Schroder R."/>
            <person name="Tautz D."/>
            <person name="Zdobnov E.M."/>
            <person name="Muzny D."/>
            <person name="Gibbs R.A."/>
            <person name="Weinstock G.M."/>
            <person name="Attaway T."/>
            <person name="Bell S."/>
            <person name="Buhay C.J."/>
            <person name="Chandrabose M.N."/>
            <person name="Chavez D."/>
            <person name="Clerk-Blankenburg K.P."/>
            <person name="Cree A."/>
            <person name="Dao M."/>
            <person name="Davis C."/>
            <person name="Chacko J."/>
            <person name="Dinh H."/>
            <person name="Dugan-Rocha S."/>
            <person name="Fowler G."/>
            <person name="Garner T.T."/>
            <person name="Garnes J."/>
            <person name="Gnirke A."/>
            <person name="Hawes A."/>
            <person name="Hernandez J."/>
            <person name="Hines S."/>
            <person name="Holder M."/>
            <person name="Hume J."/>
            <person name="Jhangiani S.N."/>
            <person name="Joshi V."/>
            <person name="Khan Z.M."/>
            <person name="Jackson L."/>
            <person name="Kovar C."/>
            <person name="Kowis A."/>
            <person name="Lee S."/>
            <person name="Lewis L.R."/>
            <person name="Margolis J."/>
            <person name="Morgan M."/>
            <person name="Nazareth L.V."/>
            <person name="Nguyen N."/>
            <person name="Okwuonu G."/>
            <person name="Parker D."/>
            <person name="Richards S."/>
            <person name="Ruiz S.J."/>
            <person name="Santibanez J."/>
            <person name="Savard J."/>
            <person name="Scherer S.E."/>
            <person name="Schneider B."/>
            <person name="Sodergren E."/>
            <person name="Tautz D."/>
            <person name="Vattahil S."/>
            <person name="Villasana D."/>
            <person name="White C.S."/>
            <person name="Wright R."/>
            <person name="Park Y."/>
            <person name="Beeman R.W."/>
            <person name="Lord J."/>
            <person name="Oppert B."/>
            <person name="Lorenzen M."/>
            <person name="Brown S."/>
            <person name="Wang L."/>
            <person name="Savard J."/>
            <person name="Tautz D."/>
            <person name="Richards S."/>
            <person name="Weinstock G."/>
            <person name="Gibbs R.A."/>
            <person name="Liu Y."/>
            <person name="Worley K."/>
            <person name="Weinstock G."/>
            <person name="Elsik C.G."/>
            <person name="Reese J.T."/>
            <person name="Elhaik E."/>
            <person name="Landan G."/>
            <person name="Graur D."/>
            <person name="Arensburger P."/>
            <person name="Atkinson P."/>
            <person name="Beeman R.W."/>
            <person name="Beidler J."/>
            <person name="Brown S.J."/>
            <person name="Demuth J.P."/>
            <person name="Drury D.W."/>
            <person name="Du Y.Z."/>
            <person name="Fujiwara H."/>
            <person name="Lorenzen M."/>
            <person name="Maselli V."/>
            <person name="Osanai M."/>
            <person name="Park Y."/>
            <person name="Robertson H.M."/>
            <person name="Tu Z."/>
            <person name="Wang J.J."/>
            <person name="Wang S."/>
            <person name="Richards S."/>
            <person name="Song H."/>
            <person name="Zhang L."/>
            <person name="Sodergren E."/>
            <person name="Werner D."/>
            <person name="Stanke M."/>
            <person name="Morgenstern B."/>
            <person name="Solovyev V."/>
            <person name="Kosarev P."/>
            <person name="Brown G."/>
            <person name="Chen H.C."/>
            <person name="Ermolaeva O."/>
            <person name="Hlavina W."/>
            <person name="Kapustin Y."/>
            <person name="Kiryutin B."/>
            <person name="Kitts P."/>
            <person name="Maglott D."/>
            <person name="Pruitt K."/>
            <person name="Sapojnikov V."/>
            <person name="Souvorov A."/>
            <person name="Mackey A.J."/>
            <person name="Waterhouse R.M."/>
            <person name="Wyder S."/>
            <person name="Zdobnov E.M."/>
            <person name="Zdobnov E.M."/>
            <person name="Wyder S."/>
            <person name="Kriventseva E.V."/>
            <person name="Kadowaki T."/>
            <person name="Bork P."/>
            <person name="Aranda M."/>
            <person name="Bao R."/>
            <person name="Beermann A."/>
            <person name="Berns N."/>
            <person name="Bolognesi R."/>
            <person name="Bonneton F."/>
            <person name="Bopp D."/>
            <person name="Brown S.J."/>
            <person name="Bucher G."/>
            <person name="Butts T."/>
            <person name="Chaumot A."/>
            <person name="Denell R.E."/>
            <person name="Ferrier D.E."/>
            <person name="Friedrich M."/>
            <person name="Gordon C.M."/>
            <person name="Jindra M."/>
            <person name="Klingler M."/>
            <person name="Lan Q."/>
            <person name="Lattorff H.M."/>
            <person name="Laudet V."/>
            <person name="von Levetsow C."/>
            <person name="Liu Z."/>
            <person name="Lutz R."/>
            <person name="Lynch J.A."/>
            <person name="da Fonseca R.N."/>
            <person name="Posnien N."/>
            <person name="Reuter R."/>
            <person name="Roth S."/>
            <person name="Savard J."/>
            <person name="Schinko J.B."/>
            <person name="Schmitt C."/>
            <person name="Schoppmeier M."/>
            <person name="Schroder R."/>
            <person name="Shippy T.D."/>
            <person name="Simonnet F."/>
            <person name="Marques-Souza H."/>
            <person name="Tautz D."/>
            <person name="Tomoyasu Y."/>
            <person name="Trauner J."/>
            <person name="Van der Zee M."/>
            <person name="Vervoort M."/>
            <person name="Wittkopp N."/>
            <person name="Wimmer E.A."/>
            <person name="Yang X."/>
            <person name="Jones A.K."/>
            <person name="Sattelle D.B."/>
            <person name="Ebert P.R."/>
            <person name="Nelson D."/>
            <person name="Scott J.G."/>
            <person name="Beeman R.W."/>
            <person name="Muthukrishnan S."/>
            <person name="Kramer K.J."/>
            <person name="Arakane Y."/>
            <person name="Beeman R.W."/>
            <person name="Zhu Q."/>
            <person name="Hogenkamp D."/>
            <person name="Dixit R."/>
            <person name="Oppert B."/>
            <person name="Jiang H."/>
            <person name="Zou Z."/>
            <person name="Marshall J."/>
            <person name="Elpidina E."/>
            <person name="Vinokurov K."/>
            <person name="Oppert C."/>
            <person name="Zou Z."/>
            <person name="Evans J."/>
            <person name="Lu Z."/>
            <person name="Zhao P."/>
            <person name="Sumathipala N."/>
            <person name="Altincicek B."/>
            <person name="Vilcinskas A."/>
            <person name="Williams M."/>
            <person name="Hultmark D."/>
            <person name="Hetru C."/>
            <person name="Jiang H."/>
            <person name="Grimmelikhuijzen C.J."/>
            <person name="Hauser F."/>
            <person name="Cazzamali G."/>
            <person name="Williamson M."/>
            <person name="Park Y."/>
            <person name="Li B."/>
            <person name="Tanaka Y."/>
            <person name="Predel R."/>
            <person name="Neupert S."/>
            <person name="Schachtner J."/>
            <person name="Verleyen P."/>
            <person name="Raible F."/>
            <person name="Bork P."/>
            <person name="Friedrich M."/>
            <person name="Walden K.K."/>
            <person name="Robertson H.M."/>
            <person name="Angeli S."/>
            <person name="Foret S."/>
            <person name="Bucher G."/>
            <person name="Schuetz S."/>
            <person name="Maleszka R."/>
            <person name="Wimmer E.A."/>
            <person name="Beeman R.W."/>
            <person name="Lorenzen M."/>
            <person name="Tomoyasu Y."/>
            <person name="Miller S.C."/>
            <person name="Grossmann D."/>
            <person name="Bucher G."/>
        </authorList>
    </citation>
    <scope>NUCLEOTIDE SEQUENCE [LARGE SCALE GENOMIC DNA]</scope>
    <source>
        <strain evidence="44 45">Georgia GA2</strain>
    </source>
</reference>
<dbReference type="PROSITE" id="PS50002">
    <property type="entry name" value="SH3"/>
    <property type="match status" value="1"/>
</dbReference>
<dbReference type="Pfam" id="PF09027">
    <property type="entry name" value="GTPase_binding"/>
    <property type="match status" value="1"/>
</dbReference>
<keyword evidence="27" id="KW-0965">Cell junction</keyword>
<dbReference type="SMART" id="SM00219">
    <property type="entry name" value="TyrKc"/>
    <property type="match status" value="1"/>
</dbReference>
<evidence type="ECO:0000256" key="3">
    <source>
        <dbReference type="ARBA" id="ARBA00004132"/>
    </source>
</evidence>
<evidence type="ECO:0000259" key="41">
    <source>
        <dbReference type="PROSITE" id="PS50002"/>
    </source>
</evidence>
<gene>
    <name evidence="44" type="primary">AUGUSTUS-3.0.2_12222</name>
    <name evidence="44" type="ORF">TcasGA2_TC012222</name>
</gene>
<keyword evidence="23 44" id="KW-0418">Kinase</keyword>
<comment type="catalytic activity">
    <reaction evidence="33">
        <text>L-threonyl-[protein] + ATP = O-phospho-L-threonyl-[protein] + ADP + H(+)</text>
        <dbReference type="Rhea" id="RHEA:46608"/>
        <dbReference type="Rhea" id="RHEA-COMP:11060"/>
        <dbReference type="Rhea" id="RHEA-COMP:11605"/>
        <dbReference type="ChEBI" id="CHEBI:15378"/>
        <dbReference type="ChEBI" id="CHEBI:30013"/>
        <dbReference type="ChEBI" id="CHEBI:30616"/>
        <dbReference type="ChEBI" id="CHEBI:61977"/>
        <dbReference type="ChEBI" id="CHEBI:456216"/>
        <dbReference type="EC" id="2.7.11.1"/>
    </reaction>
</comment>
<evidence type="ECO:0000259" key="42">
    <source>
        <dbReference type="PROSITE" id="PS50011"/>
    </source>
</evidence>
<name>D6X047_TRICA</name>
<keyword evidence="30" id="KW-0168">Coated pit</keyword>
<evidence type="ECO:0000256" key="14">
    <source>
        <dbReference type="ARBA" id="ARBA00022481"/>
    </source>
</evidence>
<evidence type="ECO:0000256" key="8">
    <source>
        <dbReference type="ARBA" id="ARBA00004536"/>
    </source>
</evidence>
<dbReference type="GO" id="GO:0002009">
    <property type="term" value="P:morphogenesis of an epithelium"/>
    <property type="evidence" value="ECO:0007669"/>
    <property type="project" value="UniProtKB-ARBA"/>
</dbReference>
<comment type="cofactor">
    <cofactor evidence="1">
        <name>Mg(2+)</name>
        <dbReference type="ChEBI" id="CHEBI:18420"/>
    </cofactor>
</comment>
<dbReference type="Pfam" id="PF07714">
    <property type="entry name" value="PK_Tyr_Ser-Thr"/>
    <property type="match status" value="1"/>
</dbReference>
<dbReference type="GO" id="GO:0030136">
    <property type="term" value="C:clathrin-coated vesicle"/>
    <property type="evidence" value="ECO:0007669"/>
    <property type="project" value="UniProtKB-SubCell"/>
</dbReference>
<dbReference type="InterPro" id="IPR036028">
    <property type="entry name" value="SH3-like_dom_sf"/>
</dbReference>
<dbReference type="PROSITE" id="PS50030">
    <property type="entry name" value="UBA"/>
    <property type="match status" value="1"/>
</dbReference>
<evidence type="ECO:0000256" key="5">
    <source>
        <dbReference type="ARBA" id="ARBA00004180"/>
    </source>
</evidence>
<reference evidence="44 45" key="2">
    <citation type="journal article" date="2010" name="Nucleic Acids Res.">
        <title>BeetleBase in 2010: revisions to provide comprehensive genomic information for Tribolium castaneum.</title>
        <authorList>
            <person name="Kim H.S."/>
            <person name="Murphy T."/>
            <person name="Xia J."/>
            <person name="Caragea D."/>
            <person name="Park Y."/>
            <person name="Beeman R.W."/>
            <person name="Lorenzen M.D."/>
            <person name="Butcher S."/>
            <person name="Manak J.R."/>
            <person name="Brown S.J."/>
        </authorList>
    </citation>
    <scope>GENOME REANNOTATION</scope>
    <source>
        <strain evidence="44 45">Georgia GA2</strain>
    </source>
</reference>
<evidence type="ECO:0000256" key="4">
    <source>
        <dbReference type="ARBA" id="ARBA00004177"/>
    </source>
</evidence>
<keyword evidence="15" id="KW-0963">Cytoplasm</keyword>
<evidence type="ECO:0000256" key="38">
    <source>
        <dbReference type="PROSITE-ProRule" id="PRU00192"/>
    </source>
</evidence>
<dbReference type="GO" id="GO:0004713">
    <property type="term" value="F:protein tyrosine kinase activity"/>
    <property type="evidence" value="ECO:0000318"/>
    <property type="project" value="GO_Central"/>
</dbReference>
<keyword evidence="28" id="KW-0472">Membrane</keyword>
<evidence type="ECO:0000256" key="21">
    <source>
        <dbReference type="ARBA" id="ARBA00022741"/>
    </source>
</evidence>
<keyword evidence="32" id="KW-0968">Cytoplasmic vesicle</keyword>
<evidence type="ECO:0000256" key="37">
    <source>
        <dbReference type="ARBA" id="ARBA00077194"/>
    </source>
</evidence>
<dbReference type="InterPro" id="IPR055175">
    <property type="entry name" value="ACK/TNK-like_SAM"/>
</dbReference>
<feature type="domain" description="UBA" evidence="43">
    <location>
        <begin position="959"/>
        <end position="1000"/>
    </location>
</feature>
<evidence type="ECO:0000256" key="31">
    <source>
        <dbReference type="ARBA" id="ARBA00023242"/>
    </source>
</evidence>
<evidence type="ECO:0000259" key="43">
    <source>
        <dbReference type="PROSITE" id="PS50030"/>
    </source>
</evidence>
<dbReference type="SUPFAM" id="SSF56112">
    <property type="entry name" value="Protein kinase-like (PK-like)"/>
    <property type="match status" value="1"/>
</dbReference>
<dbReference type="GO" id="GO:0005768">
    <property type="term" value="C:endosome"/>
    <property type="evidence" value="ECO:0007669"/>
    <property type="project" value="UniProtKB-SubCell"/>
</dbReference>
<evidence type="ECO:0000256" key="13">
    <source>
        <dbReference type="ARBA" id="ARBA00022475"/>
    </source>
</evidence>
<dbReference type="InterPro" id="IPR020635">
    <property type="entry name" value="Tyr_kinase_cat_dom"/>
</dbReference>
<evidence type="ECO:0000256" key="26">
    <source>
        <dbReference type="ARBA" id="ARBA00022843"/>
    </source>
</evidence>
<dbReference type="FunFam" id="4.10.680.10:FF:000001">
    <property type="entry name" value="activated CDC42 kinase 1 isoform X1"/>
    <property type="match status" value="1"/>
</dbReference>
<dbReference type="SMART" id="SM00165">
    <property type="entry name" value="UBA"/>
    <property type="match status" value="1"/>
</dbReference>
<dbReference type="Gene3D" id="1.10.8.10">
    <property type="entry name" value="DNA helicase RuvA subunit, C-terminal domain"/>
    <property type="match status" value="1"/>
</dbReference>
<dbReference type="InParanoid" id="D6X047"/>
<dbReference type="GO" id="GO:0005886">
    <property type="term" value="C:plasma membrane"/>
    <property type="evidence" value="ECO:0000318"/>
    <property type="project" value="GO_Central"/>
</dbReference>
<feature type="domain" description="Protein kinase" evidence="42">
    <location>
        <begin position="111"/>
        <end position="370"/>
    </location>
</feature>
<dbReference type="GO" id="GO:0006897">
    <property type="term" value="P:endocytosis"/>
    <property type="evidence" value="ECO:0007669"/>
    <property type="project" value="UniProtKB-KW"/>
</dbReference>
<evidence type="ECO:0000256" key="19">
    <source>
        <dbReference type="ARBA" id="ARBA00022679"/>
    </source>
</evidence>
<dbReference type="InterPro" id="IPR008266">
    <property type="entry name" value="Tyr_kinase_AS"/>
</dbReference>
<dbReference type="CDD" id="cd09539">
    <property type="entry name" value="SAM_TNK-like"/>
    <property type="match status" value="1"/>
</dbReference>
<dbReference type="InterPro" id="IPR011009">
    <property type="entry name" value="Kinase-like_dom_sf"/>
</dbReference>
<keyword evidence="14" id="KW-0488">Methylation</keyword>
<evidence type="ECO:0000256" key="24">
    <source>
        <dbReference type="ARBA" id="ARBA00022840"/>
    </source>
</evidence>
<dbReference type="HOGENOM" id="CLU_000288_7_39_1"/>
<dbReference type="FunFam" id="1.10.510.10:FF:000080">
    <property type="entry name" value="Putative activated CDC42 kinase 1"/>
    <property type="match status" value="1"/>
</dbReference>
<comment type="similarity">
    <text evidence="35">Belongs to the protein kinase superfamily. Tyr protein kinase family.</text>
</comment>
<dbReference type="InterPro" id="IPR050198">
    <property type="entry name" value="Non-receptor_tyrosine_kinases"/>
</dbReference>
<evidence type="ECO:0000256" key="34">
    <source>
        <dbReference type="ARBA" id="ARBA00048679"/>
    </source>
</evidence>
<dbReference type="GO" id="GO:0005829">
    <property type="term" value="C:cytosol"/>
    <property type="evidence" value="ECO:0007669"/>
    <property type="project" value="UniProtKB-SubCell"/>
</dbReference>
<proteinExistence type="inferred from homology"/>
<keyword evidence="31" id="KW-0539">Nucleus</keyword>
<evidence type="ECO:0000256" key="39">
    <source>
        <dbReference type="PROSITE-ProRule" id="PRU10141"/>
    </source>
</evidence>
<dbReference type="Gene3D" id="1.10.510.10">
    <property type="entry name" value="Transferase(Phosphotransferase) domain 1"/>
    <property type="match status" value="1"/>
</dbReference>
<dbReference type="GO" id="GO:0046872">
    <property type="term" value="F:metal ion binding"/>
    <property type="evidence" value="ECO:0007669"/>
    <property type="project" value="UniProtKB-KW"/>
</dbReference>
<evidence type="ECO:0000256" key="23">
    <source>
        <dbReference type="ARBA" id="ARBA00022777"/>
    </source>
</evidence>
<dbReference type="GO" id="GO:0005634">
    <property type="term" value="C:nucleus"/>
    <property type="evidence" value="ECO:0007669"/>
    <property type="project" value="UniProtKB-SubCell"/>
</dbReference>
<evidence type="ECO:0000256" key="40">
    <source>
        <dbReference type="SAM" id="MobiDB-lite"/>
    </source>
</evidence>
<feature type="region of interest" description="Disordered" evidence="40">
    <location>
        <begin position="480"/>
        <end position="542"/>
    </location>
</feature>
<feature type="binding site" evidence="39">
    <location>
        <position position="143"/>
    </location>
    <ligand>
        <name>ATP</name>
        <dbReference type="ChEBI" id="CHEBI:30616"/>
    </ligand>
</feature>
<evidence type="ECO:0000313" key="45">
    <source>
        <dbReference type="Proteomes" id="UP000007266"/>
    </source>
</evidence>
<dbReference type="EMBL" id="KQ971365">
    <property type="protein sequence ID" value="EFA10048.1"/>
    <property type="molecule type" value="Genomic_DNA"/>
</dbReference>
<dbReference type="PANTHER" id="PTHR24418">
    <property type="entry name" value="TYROSINE-PROTEIN KINASE"/>
    <property type="match status" value="1"/>
</dbReference>
<comment type="subcellular location">
    <subcellularLocation>
        <location evidence="8">Cell junction</location>
        <location evidence="8">Adherens junction</location>
    </subcellularLocation>
    <subcellularLocation>
        <location evidence="6">Cell membrane</location>
    </subcellularLocation>
    <subcellularLocation>
        <location evidence="7">Cytoplasm</location>
        <location evidence="7">Cytosol</location>
    </subcellularLocation>
    <subcellularLocation>
        <location evidence="5">Cytoplasmic vesicle membrane</location>
        <topology evidence="5">Peripheral membrane protein</topology>
        <orientation evidence="5">Cytoplasmic side</orientation>
    </subcellularLocation>
    <subcellularLocation>
        <location evidence="3">Cytoplasmic vesicle</location>
        <location evidence="3">Clathrin-coated vesicle</location>
    </subcellularLocation>
    <subcellularLocation>
        <location evidence="4">Endosome</location>
    </subcellularLocation>
    <subcellularLocation>
        <location evidence="9">Membrane</location>
        <location evidence="9">Clathrin-coated pit</location>
    </subcellularLocation>
    <subcellularLocation>
        <location evidence="2">Nucleus</location>
    </subcellularLocation>
</comment>
<dbReference type="InterPro" id="IPR015940">
    <property type="entry name" value="UBA"/>
</dbReference>
<dbReference type="InterPro" id="IPR000719">
    <property type="entry name" value="Prot_kinase_dom"/>
</dbReference>
<dbReference type="OrthoDB" id="635774at2759"/>
<evidence type="ECO:0000313" key="44">
    <source>
        <dbReference type="EMBL" id="EFA10048.1"/>
    </source>
</evidence>
<keyword evidence="18" id="KW-0254">Endocytosis</keyword>
<evidence type="ECO:0000256" key="12">
    <source>
        <dbReference type="ARBA" id="ARBA00022443"/>
    </source>
</evidence>
<evidence type="ECO:0000256" key="11">
    <source>
        <dbReference type="ARBA" id="ARBA00012513"/>
    </source>
</evidence>
<keyword evidence="25" id="KW-0460">Magnesium</keyword>
<keyword evidence="12 38" id="KW-0728">SH3 domain</keyword>
<evidence type="ECO:0000256" key="9">
    <source>
        <dbReference type="ARBA" id="ARBA00004600"/>
    </source>
</evidence>
<dbReference type="InterPro" id="IPR015116">
    <property type="entry name" value="Cdc42-bd-like"/>
</dbReference>
<dbReference type="Gene3D" id="4.10.680.10">
    <property type="entry name" value="Cdc42-like binding domain"/>
    <property type="match status" value="1"/>
</dbReference>
<dbReference type="PRINTS" id="PR00109">
    <property type="entry name" value="TYRKINASE"/>
</dbReference>
<comment type="catalytic activity">
    <reaction evidence="34">
        <text>L-seryl-[protein] + ATP = O-phospho-L-seryl-[protein] + ADP + H(+)</text>
        <dbReference type="Rhea" id="RHEA:17989"/>
        <dbReference type="Rhea" id="RHEA-COMP:9863"/>
        <dbReference type="Rhea" id="RHEA-COMP:11604"/>
        <dbReference type="ChEBI" id="CHEBI:15378"/>
        <dbReference type="ChEBI" id="CHEBI:29999"/>
        <dbReference type="ChEBI" id="CHEBI:30616"/>
        <dbReference type="ChEBI" id="CHEBI:83421"/>
        <dbReference type="ChEBI" id="CHEBI:456216"/>
        <dbReference type="EC" id="2.7.11.1"/>
    </reaction>
</comment>
<evidence type="ECO:0000256" key="1">
    <source>
        <dbReference type="ARBA" id="ARBA00001946"/>
    </source>
</evidence>
<dbReference type="GO" id="GO:0005524">
    <property type="term" value="F:ATP binding"/>
    <property type="evidence" value="ECO:0007669"/>
    <property type="project" value="UniProtKB-UniRule"/>
</dbReference>
<dbReference type="InterPro" id="IPR037085">
    <property type="entry name" value="Cdc42-bd-like_dom_sf"/>
</dbReference>
<dbReference type="PhylomeDB" id="D6X047"/>